<dbReference type="SUPFAM" id="SSF56112">
    <property type="entry name" value="Protein kinase-like (PK-like)"/>
    <property type="match status" value="1"/>
</dbReference>
<keyword evidence="5" id="KW-1185">Reference proteome</keyword>
<dbReference type="GO" id="GO:0005737">
    <property type="term" value="C:cytoplasm"/>
    <property type="evidence" value="ECO:0007669"/>
    <property type="project" value="TreeGrafter"/>
</dbReference>
<reference evidence="4" key="1">
    <citation type="submission" date="2020-05" db="EMBL/GenBank/DDBJ databases">
        <title>Phylogenomic resolution of chytrid fungi.</title>
        <authorList>
            <person name="Stajich J.E."/>
            <person name="Amses K."/>
            <person name="Simmons R."/>
            <person name="Seto K."/>
            <person name="Myers J."/>
            <person name="Bonds A."/>
            <person name="Quandt C.A."/>
            <person name="Barry K."/>
            <person name="Liu P."/>
            <person name="Grigoriev I."/>
            <person name="Longcore J.E."/>
            <person name="James T.Y."/>
        </authorList>
    </citation>
    <scope>NUCLEOTIDE SEQUENCE</scope>
    <source>
        <strain evidence="4">PLAUS21</strain>
    </source>
</reference>
<sequence length="450" mass="50120">MAALSPKKLTLAQQSDILNFLQSSKVQTIGTYSLGKTIGEGNQTLNVGSFGKVKLGRHTLTGHQIETWRQLRHPNIAQLYEVICSESKIYMVTEYCVGGELLDYITKHGKMDDTKSKTQRIFQQIVEAVGKCHEKNFAHRDLKLENILLTEHANIKLIDFGFTRGLDDNLLETYCGSSAYAAPEIINGQKYSGPEADIWSLGIILYTMVCGYLPFDEESDRETHKCISEMKYVIPDFLQPGIRKLKIATVDLISKILKKNPAERISINEILSHPWFNKVAPVIIASTPPNSSLLSKTPAEVELAAKLEAAGFDVPGILNSVHSNACDQSSALWHLLLSNNEEISNDGERGSIVKSPSKSDSIEISLNQVDHYFEDTHKQPAFSENPILQMARENNTDNKSSSEPVLNLVPQKHQPKTKLVVNAKLRPNSGQILRPKHKVIMEEAEPISPI</sequence>
<proteinExistence type="predicted"/>
<dbReference type="GO" id="GO:0005524">
    <property type="term" value="F:ATP binding"/>
    <property type="evidence" value="ECO:0007669"/>
    <property type="project" value="UniProtKB-KW"/>
</dbReference>
<dbReference type="AlphaFoldDB" id="A0AAD5Y9R3"/>
<keyword evidence="1" id="KW-0547">Nucleotide-binding</keyword>
<dbReference type="Proteomes" id="UP001210925">
    <property type="component" value="Unassembled WGS sequence"/>
</dbReference>
<comment type="caution">
    <text evidence="4">The sequence shown here is derived from an EMBL/GenBank/DDBJ whole genome shotgun (WGS) entry which is preliminary data.</text>
</comment>
<dbReference type="PANTHER" id="PTHR24346">
    <property type="entry name" value="MAP/MICROTUBULE AFFINITY-REGULATING KINASE"/>
    <property type="match status" value="1"/>
</dbReference>
<dbReference type="InterPro" id="IPR011009">
    <property type="entry name" value="Kinase-like_dom_sf"/>
</dbReference>
<evidence type="ECO:0000313" key="4">
    <source>
        <dbReference type="EMBL" id="KAJ3259800.1"/>
    </source>
</evidence>
<gene>
    <name evidence="4" type="ORF">HK103_001691</name>
</gene>
<dbReference type="EMBL" id="JADGKB010000015">
    <property type="protein sequence ID" value="KAJ3259800.1"/>
    <property type="molecule type" value="Genomic_DNA"/>
</dbReference>
<dbReference type="CDD" id="cd14003">
    <property type="entry name" value="STKc_AMPK-like"/>
    <property type="match status" value="1"/>
</dbReference>
<dbReference type="Gene3D" id="1.10.510.10">
    <property type="entry name" value="Transferase(Phosphotransferase) domain 1"/>
    <property type="match status" value="1"/>
</dbReference>
<evidence type="ECO:0000313" key="5">
    <source>
        <dbReference type="Proteomes" id="UP001210925"/>
    </source>
</evidence>
<dbReference type="PROSITE" id="PS50011">
    <property type="entry name" value="PROTEIN_KINASE_DOM"/>
    <property type="match status" value="1"/>
</dbReference>
<accession>A0AAD5Y9R3</accession>
<dbReference type="FunFam" id="1.10.510.10:FF:000571">
    <property type="entry name" value="Maternal embryonic leucine zipper kinase"/>
    <property type="match status" value="1"/>
</dbReference>
<dbReference type="Pfam" id="PF00069">
    <property type="entry name" value="Pkinase"/>
    <property type="match status" value="1"/>
</dbReference>
<organism evidence="4 5">
    <name type="scientific">Boothiomyces macroporosus</name>
    <dbReference type="NCBI Taxonomy" id="261099"/>
    <lineage>
        <taxon>Eukaryota</taxon>
        <taxon>Fungi</taxon>
        <taxon>Fungi incertae sedis</taxon>
        <taxon>Chytridiomycota</taxon>
        <taxon>Chytridiomycota incertae sedis</taxon>
        <taxon>Chytridiomycetes</taxon>
        <taxon>Rhizophydiales</taxon>
        <taxon>Terramycetaceae</taxon>
        <taxon>Boothiomyces</taxon>
    </lineage>
</organism>
<dbReference type="SMART" id="SM00220">
    <property type="entry name" value="S_TKc"/>
    <property type="match status" value="1"/>
</dbReference>
<keyword evidence="2" id="KW-0067">ATP-binding</keyword>
<dbReference type="InterPro" id="IPR008271">
    <property type="entry name" value="Ser/Thr_kinase_AS"/>
</dbReference>
<dbReference type="PROSITE" id="PS00108">
    <property type="entry name" value="PROTEIN_KINASE_ST"/>
    <property type="match status" value="1"/>
</dbReference>
<protein>
    <recommendedName>
        <fullName evidence="3">Protein kinase domain-containing protein</fullName>
    </recommendedName>
</protein>
<dbReference type="GO" id="GO:0035556">
    <property type="term" value="P:intracellular signal transduction"/>
    <property type="evidence" value="ECO:0007669"/>
    <property type="project" value="TreeGrafter"/>
</dbReference>
<dbReference type="GO" id="GO:0004674">
    <property type="term" value="F:protein serine/threonine kinase activity"/>
    <property type="evidence" value="ECO:0007669"/>
    <property type="project" value="TreeGrafter"/>
</dbReference>
<evidence type="ECO:0000256" key="2">
    <source>
        <dbReference type="ARBA" id="ARBA00022840"/>
    </source>
</evidence>
<name>A0AAD5Y9R3_9FUNG</name>
<evidence type="ECO:0000259" key="3">
    <source>
        <dbReference type="PROSITE" id="PS50011"/>
    </source>
</evidence>
<feature type="domain" description="Protein kinase" evidence="3">
    <location>
        <begin position="23"/>
        <end position="276"/>
    </location>
</feature>
<evidence type="ECO:0000256" key="1">
    <source>
        <dbReference type="ARBA" id="ARBA00022741"/>
    </source>
</evidence>
<dbReference type="PANTHER" id="PTHR24346:SF110">
    <property type="entry name" value="NON-SPECIFIC SERINE_THREONINE PROTEIN KINASE"/>
    <property type="match status" value="1"/>
</dbReference>
<dbReference type="InterPro" id="IPR000719">
    <property type="entry name" value="Prot_kinase_dom"/>
</dbReference>